<dbReference type="Gene3D" id="1.50.10.20">
    <property type="match status" value="3"/>
</dbReference>
<dbReference type="GO" id="GO:0016104">
    <property type="term" value="P:triterpenoid biosynthetic process"/>
    <property type="evidence" value="ECO:0007669"/>
    <property type="project" value="InterPro"/>
</dbReference>
<dbReference type="GO" id="GO:0005811">
    <property type="term" value="C:lipid droplet"/>
    <property type="evidence" value="ECO:0007669"/>
    <property type="project" value="InterPro"/>
</dbReference>
<evidence type="ECO:0000256" key="1">
    <source>
        <dbReference type="ARBA" id="ARBA00004999"/>
    </source>
</evidence>
<dbReference type="InterPro" id="IPR032697">
    <property type="entry name" value="SQ_cyclase_N"/>
</dbReference>
<dbReference type="RefSeq" id="WP_197527370.1">
    <property type="nucleotide sequence ID" value="NZ_CP036291.1"/>
</dbReference>
<dbReference type="Proteomes" id="UP000317429">
    <property type="component" value="Chromosome"/>
</dbReference>
<feature type="domain" description="Squalene cyclase N-terminal" evidence="3">
    <location>
        <begin position="38"/>
        <end position="167"/>
    </location>
</feature>
<protein>
    <submittedName>
        <fullName evidence="4">Squalene--hopene cyclase</fullName>
        <ecNumber evidence="4">4.2.1.129</ecNumber>
    </submittedName>
</protein>
<keyword evidence="4" id="KW-0456">Lyase</keyword>
<reference evidence="4 5" key="1">
    <citation type="submission" date="2019-02" db="EMBL/GenBank/DDBJ databases">
        <title>Deep-cultivation of Planctomycetes and their phenomic and genomic characterization uncovers novel biology.</title>
        <authorList>
            <person name="Wiegand S."/>
            <person name="Jogler M."/>
            <person name="Boedeker C."/>
            <person name="Pinto D."/>
            <person name="Vollmers J."/>
            <person name="Rivas-Marin E."/>
            <person name="Kohn T."/>
            <person name="Peeters S.H."/>
            <person name="Heuer A."/>
            <person name="Rast P."/>
            <person name="Oberbeckmann S."/>
            <person name="Bunk B."/>
            <person name="Jeske O."/>
            <person name="Meyerdierks A."/>
            <person name="Storesund J.E."/>
            <person name="Kallscheuer N."/>
            <person name="Luecker S."/>
            <person name="Lage O.M."/>
            <person name="Pohl T."/>
            <person name="Merkel B.J."/>
            <person name="Hornburger P."/>
            <person name="Mueller R.-W."/>
            <person name="Bruemmer F."/>
            <person name="Labrenz M."/>
            <person name="Spormann A.M."/>
            <person name="Op den Camp H."/>
            <person name="Overmann J."/>
            <person name="Amann R."/>
            <person name="Jetten M.S.M."/>
            <person name="Mascher T."/>
            <person name="Medema M.H."/>
            <person name="Devos D.P."/>
            <person name="Kaster A.-K."/>
            <person name="Ovreas L."/>
            <person name="Rohde M."/>
            <person name="Galperin M.Y."/>
            <person name="Jogler C."/>
        </authorList>
    </citation>
    <scope>NUCLEOTIDE SEQUENCE [LARGE SCALE GENOMIC DNA]</scope>
    <source>
        <strain evidence="4 5">Pla175</strain>
    </source>
</reference>
<accession>A0A518DAI6</accession>
<dbReference type="UniPathway" id="UPA00337"/>
<dbReference type="EC" id="4.2.1.129" evidence="4"/>
<organism evidence="4 5">
    <name type="scientific">Pirellulimonas nuda</name>
    <dbReference type="NCBI Taxonomy" id="2528009"/>
    <lineage>
        <taxon>Bacteria</taxon>
        <taxon>Pseudomonadati</taxon>
        <taxon>Planctomycetota</taxon>
        <taxon>Planctomycetia</taxon>
        <taxon>Pirellulales</taxon>
        <taxon>Lacipirellulaceae</taxon>
        <taxon>Pirellulimonas</taxon>
    </lineage>
</organism>
<dbReference type="InterPro" id="IPR018333">
    <property type="entry name" value="Squalene_cyclase"/>
</dbReference>
<keyword evidence="5" id="KW-1185">Reference proteome</keyword>
<comment type="pathway">
    <text evidence="1">Secondary metabolite biosynthesis; hopanoid biosynthesis.</text>
</comment>
<dbReference type="InterPro" id="IPR008930">
    <property type="entry name" value="Terpenoid_cyclase/PrenylTrfase"/>
</dbReference>
<proteinExistence type="inferred from homology"/>
<name>A0A518DAI6_9BACT</name>
<evidence type="ECO:0000256" key="2">
    <source>
        <dbReference type="ARBA" id="ARBA00009755"/>
    </source>
</evidence>
<evidence type="ECO:0000313" key="5">
    <source>
        <dbReference type="Proteomes" id="UP000317429"/>
    </source>
</evidence>
<gene>
    <name evidence="4" type="primary">shc</name>
    <name evidence="4" type="ORF">Pla175_18410</name>
</gene>
<evidence type="ECO:0000313" key="4">
    <source>
        <dbReference type="EMBL" id="QDU88463.1"/>
    </source>
</evidence>
<sequence length="515" mass="51978">MMLRFESRPARRVRSIRSVAPRLPGAAPLIDGARVAIVTARAALLARQSPCGAWRSGAGIDAGLTARLVLLDLRVGASDPLRTEQLCRALRGAQSESGGWPAAGDGPVDLSCSVLAYFALKSAGASPADPDLRRARQAIAELGGLGGVDLDAQRWLAMFGQVAQSGVTPVVTLSPKQGVAELIGAGDATTSAVARPIDPLAEALWEAAVNNRPADLAGRLHHDTQAETLAVHAPCDQTLNTAAALGGLLATGADPLDGAIVAGRTALGASAADGSILARAAALLALADAGRAADAPPWLRVAQEEEVAAGTAAAADELRAALAESLRAEQQADGSWCSAGSADALTTAVAVRALASAGVHPQNAQACGAGRKYLAVQQQLSGGWDSSTLGPVPATAAVLLALAGDGAEHTVAIEAAANWLLAHQHASGAWCKDDTAATAAAVEAVVEAGMELDALEPSVAWLLDASADDGGWSGTDDAFCPQATAAALTALVAWRDAASRQLATAPRPALRLVRA</sequence>
<evidence type="ECO:0000259" key="3">
    <source>
        <dbReference type="Pfam" id="PF13249"/>
    </source>
</evidence>
<dbReference type="PANTHER" id="PTHR11764:SF20">
    <property type="entry name" value="LANOSTEROL SYNTHASE"/>
    <property type="match status" value="1"/>
</dbReference>
<dbReference type="GO" id="GO:0016829">
    <property type="term" value="F:lyase activity"/>
    <property type="evidence" value="ECO:0007669"/>
    <property type="project" value="UniProtKB-KW"/>
</dbReference>
<dbReference type="AlphaFoldDB" id="A0A518DAI6"/>
<dbReference type="EMBL" id="CP036291">
    <property type="protein sequence ID" value="QDU88463.1"/>
    <property type="molecule type" value="Genomic_DNA"/>
</dbReference>
<dbReference type="Pfam" id="PF13249">
    <property type="entry name" value="SQHop_cyclase_N"/>
    <property type="match status" value="1"/>
</dbReference>
<dbReference type="GO" id="GO:0016866">
    <property type="term" value="F:intramolecular transferase activity"/>
    <property type="evidence" value="ECO:0007669"/>
    <property type="project" value="InterPro"/>
</dbReference>
<dbReference type="KEGG" id="pnd:Pla175_18410"/>
<dbReference type="SUPFAM" id="SSF48239">
    <property type="entry name" value="Terpenoid cyclases/Protein prenyltransferases"/>
    <property type="match status" value="2"/>
</dbReference>
<comment type="similarity">
    <text evidence="2">Belongs to the terpene cyclase/mutase family.</text>
</comment>
<dbReference type="PANTHER" id="PTHR11764">
    <property type="entry name" value="TERPENE CYCLASE/MUTASE FAMILY MEMBER"/>
    <property type="match status" value="1"/>
</dbReference>